<keyword evidence="3" id="KW-1185">Reference proteome</keyword>
<evidence type="ECO:0000313" key="3">
    <source>
        <dbReference type="Proteomes" id="UP000001062"/>
    </source>
</evidence>
<feature type="transmembrane region" description="Helical" evidence="1">
    <location>
        <begin position="247"/>
        <end position="266"/>
    </location>
</feature>
<dbReference type="EMBL" id="CP002583">
    <property type="protein sequence ID" value="ADZ89788.1"/>
    <property type="molecule type" value="Genomic_DNA"/>
</dbReference>
<protein>
    <recommendedName>
        <fullName evidence="4">DUF2868 domain-containing protein</fullName>
    </recommendedName>
</protein>
<evidence type="ECO:0008006" key="4">
    <source>
        <dbReference type="Google" id="ProtNLM"/>
    </source>
</evidence>
<dbReference type="InterPro" id="IPR021296">
    <property type="entry name" value="DUF2868"/>
</dbReference>
<dbReference type="eggNOG" id="ENOG502Z9E3">
    <property type="taxonomic scope" value="Bacteria"/>
</dbReference>
<accession>F2JZK5</accession>
<dbReference type="KEGG" id="mme:Marme_0492"/>
<feature type="transmembrane region" description="Helical" evidence="1">
    <location>
        <begin position="77"/>
        <end position="97"/>
    </location>
</feature>
<dbReference type="Proteomes" id="UP000001062">
    <property type="component" value="Chromosome"/>
</dbReference>
<dbReference type="AlphaFoldDB" id="F2JZK5"/>
<feature type="transmembrane region" description="Helical" evidence="1">
    <location>
        <begin position="47"/>
        <end position="65"/>
    </location>
</feature>
<dbReference type="STRING" id="717774.Marme_0492"/>
<dbReference type="OrthoDB" id="6210861at2"/>
<dbReference type="HOGENOM" id="CLU_044847_0_0_6"/>
<gene>
    <name evidence="2" type="ordered locus">Marme_0492</name>
</gene>
<reference evidence="2 3" key="1">
    <citation type="journal article" date="2012" name="Stand. Genomic Sci.">
        <title>Complete genome sequence of the melanogenic marine bacterium Marinomonas mediterranea type strain (MMB-1(T)).</title>
        <authorList>
            <person name="Lucas-Elio P."/>
            <person name="Goodwin L."/>
            <person name="Woyke T."/>
            <person name="Pitluck S."/>
            <person name="Nolan M."/>
            <person name="Kyrpides N.C."/>
            <person name="Detter J.C."/>
            <person name="Copeland A."/>
            <person name="Teshima H."/>
            <person name="Bruce D."/>
            <person name="Detter C."/>
            <person name="Tapia R."/>
            <person name="Han S."/>
            <person name="Land M.L."/>
            <person name="Ivanova N."/>
            <person name="Mikhailova N."/>
            <person name="Johnston A.W."/>
            <person name="Sanchez-Amat A."/>
        </authorList>
    </citation>
    <scope>NUCLEOTIDE SEQUENCE [LARGE SCALE GENOMIC DNA]</scope>
    <source>
        <strain evidence="3">ATCC 700492 / JCM 21426 / NBRC 103028 / MMB-1</strain>
    </source>
</reference>
<keyword evidence="1" id="KW-1133">Transmembrane helix</keyword>
<proteinExistence type="predicted"/>
<organism evidence="2 3">
    <name type="scientific">Marinomonas mediterranea (strain ATCC 700492 / JCM 21426 / NBRC 103028 / MMB-1)</name>
    <dbReference type="NCBI Taxonomy" id="717774"/>
    <lineage>
        <taxon>Bacteria</taxon>
        <taxon>Pseudomonadati</taxon>
        <taxon>Pseudomonadota</taxon>
        <taxon>Gammaproteobacteria</taxon>
        <taxon>Oceanospirillales</taxon>
        <taxon>Oceanospirillaceae</taxon>
        <taxon>Marinomonas</taxon>
    </lineage>
</organism>
<dbReference type="PATRIC" id="fig|717774.3.peg.506"/>
<keyword evidence="1" id="KW-0472">Membrane</keyword>
<name>F2JZK5_MARM1</name>
<dbReference type="RefSeq" id="WP_013659694.1">
    <property type="nucleotide sequence ID" value="NC_015276.1"/>
</dbReference>
<dbReference type="Pfam" id="PF11067">
    <property type="entry name" value="DUF2868"/>
    <property type="match status" value="1"/>
</dbReference>
<keyword evidence="1" id="KW-0812">Transmembrane</keyword>
<evidence type="ECO:0000313" key="2">
    <source>
        <dbReference type="EMBL" id="ADZ89788.1"/>
    </source>
</evidence>
<evidence type="ECO:0000256" key="1">
    <source>
        <dbReference type="SAM" id="Phobius"/>
    </source>
</evidence>
<sequence length="436" mass="48919">MKDNEKLALLRNLNEAHTLGQTEDSISRFNSHYKLAFDKLVSIKKTVIVALLSIAVLLGASIAPSTFGQSDGNHINVFWLLLLLLGANTLSLLLWLLSCFIRPSGSRNWQHIVQLLIRFGAKLAKSEPRYVKAYQELYLANQRGKWLIGSLMHTTWACYLMGGLLSTGVYLMTHEVHFVWETTLLSSSDFQNFTRLLGAFPNLLGVSVPSNLEVQLSALSNTEWSNAGWSNAELSNTERLPALQQKWAYLVLFSIILYGIVPRFLLITFSYSRYKFTLSQAIKAILAHAKASQKEQHQTIIIDEDSKGADITTSTATKIKSATASDFNAPLFGFEWDGDKVNGHSLKTINNRQDQKELLEHNVPLSAFSLVVNGGNCPDRGSLRFLKQMAQASTHFTLIIVGNTYEQQWVQHALNANIETNRLRYWSANEAHHHAD</sequence>